<accession>A0A2Z6GEE3</accession>
<organism evidence="1 2">
    <name type="scientific">Ferriphaselus amnicola</name>
    <dbReference type="NCBI Taxonomy" id="1188319"/>
    <lineage>
        <taxon>Bacteria</taxon>
        <taxon>Pseudomonadati</taxon>
        <taxon>Pseudomonadota</taxon>
        <taxon>Betaproteobacteria</taxon>
        <taxon>Nitrosomonadales</taxon>
        <taxon>Gallionellaceae</taxon>
        <taxon>Ferriphaselus</taxon>
    </lineage>
</organism>
<dbReference type="KEGG" id="fam:OYT1_ch2291"/>
<name>A0A2Z6GEE3_9PROT</name>
<evidence type="ECO:0000313" key="1">
    <source>
        <dbReference type="EMBL" id="BBE51807.1"/>
    </source>
</evidence>
<evidence type="ECO:0000313" key="2">
    <source>
        <dbReference type="Proteomes" id="UP000033070"/>
    </source>
</evidence>
<gene>
    <name evidence="1" type="ORF">OYT1_ch2291</name>
</gene>
<sequence>MKEETAIELLKMATQLASATIGQKNYSSNTRSPSVEGVLEDCLQAVQAHFHDMTKSG</sequence>
<dbReference type="RefSeq" id="WP_172588550.1">
    <property type="nucleotide sequence ID" value="NZ_AP018738.1"/>
</dbReference>
<dbReference type="AlphaFoldDB" id="A0A2Z6GEE3"/>
<reference evidence="1 2" key="1">
    <citation type="submission" date="2018-06" db="EMBL/GenBank/DDBJ databases">
        <title>OYT1 Genome Sequencing.</title>
        <authorList>
            <person name="Kato S."/>
            <person name="Itoh T."/>
            <person name="Ohkuma M."/>
        </authorList>
    </citation>
    <scope>NUCLEOTIDE SEQUENCE [LARGE SCALE GENOMIC DNA]</scope>
    <source>
        <strain evidence="1 2">OYT1</strain>
    </source>
</reference>
<dbReference type="Proteomes" id="UP000033070">
    <property type="component" value="Chromosome"/>
</dbReference>
<keyword evidence="2" id="KW-1185">Reference proteome</keyword>
<proteinExistence type="predicted"/>
<dbReference type="EMBL" id="AP018738">
    <property type="protein sequence ID" value="BBE51807.1"/>
    <property type="molecule type" value="Genomic_DNA"/>
</dbReference>
<dbReference type="STRING" id="1188319.OYT1_01566"/>
<protein>
    <submittedName>
        <fullName evidence="1">Uncharacterized protein</fullName>
    </submittedName>
</protein>